<feature type="compositionally biased region" description="Basic and acidic residues" evidence="1">
    <location>
        <begin position="214"/>
        <end position="226"/>
    </location>
</feature>
<feature type="transmembrane region" description="Helical" evidence="2">
    <location>
        <begin position="517"/>
        <end position="536"/>
    </location>
</feature>
<feature type="compositionally biased region" description="Low complexity" evidence="1">
    <location>
        <begin position="94"/>
        <end position="105"/>
    </location>
</feature>
<dbReference type="EMBL" id="JAULSR010000001">
    <property type="protein sequence ID" value="KAK0636744.1"/>
    <property type="molecule type" value="Genomic_DNA"/>
</dbReference>
<sequence length="664" mass="75224">MALDSTITAIGTIFTDAEQKTLSKAADILRIPLQALTELQHGSLHDAIIPSQPPQTYGSPIPILDGHSIPPNDPTTQFFSYDPYGASLTTTLDQDSQSLLSSPDSHGFSPLPAADNPNLYNHNLVPGLDLGCPAVTHTGQPYQQPNDFWAPLPSFSPFVFPCDSLTNYAYYGSFNPVPNLAGNFDDPIMSMTSLQDTFVPSELPANPSQPTEPPRQDKETLKESKPKSKRRHLTDPERGQTAWTRNLRGCIRCRMNRVRCFPDLSDPTGPCLTCKNSTFNIFRLPCLRYKIVDSTLYRVGDHTQHPKDLYSGPKYGGFTIKRIWTEFFIPMNWKGAEVRTLDLTQDRGTVLHFKVRQYVPPVNDHRRDSRGRSFHAVPWALTNARDAMASMDAFIDESVDVYIEYYRGDMDEITRMVIDAARQCASSDGKNSDLFKDLLRFWTAARFIEGGWRCCGSEMLGADKLPNPYDPPCITPPPYIDHQMAAFIMECVLEPLRRKILKSLQGLVLASNTPKNWFHIFLLTFVLLNGFELVFAHEVAWTRKRKYPVRYADMGRVRALHSGAKVLLAHFHYVCKGSVPFRRDFDWTCLSNRSMAALDAEQLCFVRSLTDKIEDKLQEVQVAKVSDRHEKRLWFTGQMFDADWKPKETCEHAPPMGANEFLPL</sequence>
<gene>
    <name evidence="3" type="ORF">B0T17DRAFT_519829</name>
</gene>
<dbReference type="PANTHER" id="PTHR35392">
    <property type="entry name" value="ZN(II)2CYS6 TRANSCRIPTION FACTOR (EUROFUNG)-RELATED-RELATED"/>
    <property type="match status" value="1"/>
</dbReference>
<protein>
    <recommendedName>
        <fullName evidence="5">Zn(2)-C6 fungal-type domain-containing protein</fullName>
    </recommendedName>
</protein>
<reference evidence="3" key="1">
    <citation type="submission" date="2023-06" db="EMBL/GenBank/DDBJ databases">
        <title>Genome-scale phylogeny and comparative genomics of the fungal order Sordariales.</title>
        <authorList>
            <consortium name="Lawrence Berkeley National Laboratory"/>
            <person name="Hensen N."/>
            <person name="Bonometti L."/>
            <person name="Westerberg I."/>
            <person name="Brannstrom I.O."/>
            <person name="Guillou S."/>
            <person name="Cros-Aarteil S."/>
            <person name="Calhoun S."/>
            <person name="Haridas S."/>
            <person name="Kuo A."/>
            <person name="Mondo S."/>
            <person name="Pangilinan J."/>
            <person name="Riley R."/>
            <person name="LaButti K."/>
            <person name="Andreopoulos B."/>
            <person name="Lipzen A."/>
            <person name="Chen C."/>
            <person name="Yanf M."/>
            <person name="Daum C."/>
            <person name="Ng V."/>
            <person name="Clum A."/>
            <person name="Steindorff A."/>
            <person name="Ohm R."/>
            <person name="Martin F."/>
            <person name="Silar P."/>
            <person name="Natvig D."/>
            <person name="Lalanne C."/>
            <person name="Gautier V."/>
            <person name="Ament-velasquez S.L."/>
            <person name="Kruys A."/>
            <person name="Hutchinson M.I."/>
            <person name="Powell A.J."/>
            <person name="Barry K."/>
            <person name="Miller A.N."/>
            <person name="Grigoriev I.V."/>
            <person name="Debuchy R."/>
            <person name="Gladieux P."/>
            <person name="Thoren M.H."/>
            <person name="Johannesson H."/>
        </authorList>
    </citation>
    <scope>NUCLEOTIDE SEQUENCE</scope>
    <source>
        <strain evidence="3">SMH3391-2</strain>
    </source>
</reference>
<comment type="caution">
    <text evidence="3">The sequence shown here is derived from an EMBL/GenBank/DDBJ whole genome shotgun (WGS) entry which is preliminary data.</text>
</comment>
<dbReference type="PANTHER" id="PTHR35392:SF3">
    <property type="entry name" value="ZN(2)-C6 FUNGAL-TYPE DOMAIN-CONTAINING PROTEIN"/>
    <property type="match status" value="1"/>
</dbReference>
<feature type="region of interest" description="Disordered" evidence="1">
    <location>
        <begin position="94"/>
        <end position="113"/>
    </location>
</feature>
<keyword evidence="2" id="KW-0472">Membrane</keyword>
<feature type="region of interest" description="Disordered" evidence="1">
    <location>
        <begin position="199"/>
        <end position="239"/>
    </location>
</feature>
<evidence type="ECO:0008006" key="5">
    <source>
        <dbReference type="Google" id="ProtNLM"/>
    </source>
</evidence>
<organism evidence="3 4">
    <name type="scientific">Bombardia bombarda</name>
    <dbReference type="NCBI Taxonomy" id="252184"/>
    <lineage>
        <taxon>Eukaryota</taxon>
        <taxon>Fungi</taxon>
        <taxon>Dikarya</taxon>
        <taxon>Ascomycota</taxon>
        <taxon>Pezizomycotina</taxon>
        <taxon>Sordariomycetes</taxon>
        <taxon>Sordariomycetidae</taxon>
        <taxon>Sordariales</taxon>
        <taxon>Lasiosphaeriaceae</taxon>
        <taxon>Bombardia</taxon>
    </lineage>
</organism>
<evidence type="ECO:0000313" key="3">
    <source>
        <dbReference type="EMBL" id="KAK0636744.1"/>
    </source>
</evidence>
<accession>A0AA39XMP2</accession>
<keyword evidence="4" id="KW-1185">Reference proteome</keyword>
<proteinExistence type="predicted"/>
<keyword evidence="2" id="KW-0812">Transmembrane</keyword>
<dbReference type="Proteomes" id="UP001174934">
    <property type="component" value="Unassembled WGS sequence"/>
</dbReference>
<dbReference type="AlphaFoldDB" id="A0AA39XMP2"/>
<evidence type="ECO:0000313" key="4">
    <source>
        <dbReference type="Proteomes" id="UP001174934"/>
    </source>
</evidence>
<name>A0AA39XMP2_9PEZI</name>
<evidence type="ECO:0000256" key="1">
    <source>
        <dbReference type="SAM" id="MobiDB-lite"/>
    </source>
</evidence>
<dbReference type="InterPro" id="IPR052973">
    <property type="entry name" value="Fungal_sec-metab_reg_TF"/>
</dbReference>
<keyword evidence="2" id="KW-1133">Transmembrane helix</keyword>
<evidence type="ECO:0000256" key="2">
    <source>
        <dbReference type="SAM" id="Phobius"/>
    </source>
</evidence>